<proteinExistence type="predicted"/>
<accession>A0ACC0DLS0</accession>
<dbReference type="Proteomes" id="UP001497680">
    <property type="component" value="Unassembled WGS sequence"/>
</dbReference>
<reference evidence="1 2" key="1">
    <citation type="journal article" date="2022" name="New Phytol.">
        <title>Ecological generalism drives hyperdiversity of secondary metabolite gene clusters in xylarialean endophytes.</title>
        <authorList>
            <person name="Franco M.E.E."/>
            <person name="Wisecaver J.H."/>
            <person name="Arnold A.E."/>
            <person name="Ju Y.M."/>
            <person name="Slot J.C."/>
            <person name="Ahrendt S."/>
            <person name="Moore L.P."/>
            <person name="Eastman K.E."/>
            <person name="Scott K."/>
            <person name="Konkel Z."/>
            <person name="Mondo S.J."/>
            <person name="Kuo A."/>
            <person name="Hayes R.D."/>
            <person name="Haridas S."/>
            <person name="Andreopoulos B."/>
            <person name="Riley R."/>
            <person name="LaButti K."/>
            <person name="Pangilinan J."/>
            <person name="Lipzen A."/>
            <person name="Amirebrahimi M."/>
            <person name="Yan J."/>
            <person name="Adam C."/>
            <person name="Keymanesh K."/>
            <person name="Ng V."/>
            <person name="Louie K."/>
            <person name="Northen T."/>
            <person name="Drula E."/>
            <person name="Henrissat B."/>
            <person name="Hsieh H.M."/>
            <person name="Youens-Clark K."/>
            <person name="Lutzoni F."/>
            <person name="Miadlikowska J."/>
            <person name="Eastwood D.C."/>
            <person name="Hamelin R.C."/>
            <person name="Grigoriev I.V."/>
            <person name="U'Ren J.M."/>
        </authorList>
    </citation>
    <scope>NUCLEOTIDE SEQUENCE [LARGE SCALE GENOMIC DNA]</scope>
    <source>
        <strain evidence="1 2">ER1909</strain>
    </source>
</reference>
<gene>
    <name evidence="1" type="ORF">F4821DRAFT_221365</name>
</gene>
<dbReference type="EMBL" id="MU394280">
    <property type="protein sequence ID" value="KAI6093727.1"/>
    <property type="molecule type" value="Genomic_DNA"/>
</dbReference>
<evidence type="ECO:0000313" key="2">
    <source>
        <dbReference type="Proteomes" id="UP001497680"/>
    </source>
</evidence>
<name>A0ACC0DLS0_9PEZI</name>
<sequence>MNYTKVQHTKPYAAISPLLPQHSAASKSVFVAGGSQGIGKATALAFLDAGSKAIAISGRRADVLAAAAAELRAQHPDAKVLTFAADIADPEAMDAAFAGAKAELGPLDIVVNSTYYMPPLKPLLAVPLEQWWRAFEVSVKGAAVLAHCVAKHAAADAVVLHYSTAGALAPAAGGLPVSGYAASKLASVKVMEFFAVENPKLRVISIHPGIVTTSEGGEAFVKEAGIKDWPSDDINLPAHFAVWAASKEAEFLNQKFVFAAWDVDELKARKDEIAQSPELLLGLNGFPRNV</sequence>
<evidence type="ECO:0000313" key="1">
    <source>
        <dbReference type="EMBL" id="KAI6093727.1"/>
    </source>
</evidence>
<organism evidence="1 2">
    <name type="scientific">Hypoxylon rubiginosum</name>
    <dbReference type="NCBI Taxonomy" id="110542"/>
    <lineage>
        <taxon>Eukaryota</taxon>
        <taxon>Fungi</taxon>
        <taxon>Dikarya</taxon>
        <taxon>Ascomycota</taxon>
        <taxon>Pezizomycotina</taxon>
        <taxon>Sordariomycetes</taxon>
        <taxon>Xylariomycetidae</taxon>
        <taxon>Xylariales</taxon>
        <taxon>Hypoxylaceae</taxon>
        <taxon>Hypoxylon</taxon>
    </lineage>
</organism>
<keyword evidence="2" id="KW-1185">Reference proteome</keyword>
<comment type="caution">
    <text evidence="1">The sequence shown here is derived from an EMBL/GenBank/DDBJ whole genome shotgun (WGS) entry which is preliminary data.</text>
</comment>
<protein>
    <submittedName>
        <fullName evidence="1">NAD(P)-binding protein</fullName>
    </submittedName>
</protein>